<dbReference type="PANTHER" id="PTHR42085:SF2">
    <property type="entry name" value="F-BOX DOMAIN-CONTAINING PROTEIN"/>
    <property type="match status" value="1"/>
</dbReference>
<dbReference type="Proteomes" id="UP000799302">
    <property type="component" value="Unassembled WGS sequence"/>
</dbReference>
<dbReference type="OrthoDB" id="3636244at2759"/>
<dbReference type="InterPro" id="IPR038883">
    <property type="entry name" value="AN11006-like"/>
</dbReference>
<keyword evidence="2" id="KW-1185">Reference proteome</keyword>
<evidence type="ECO:0008006" key="3">
    <source>
        <dbReference type="Google" id="ProtNLM"/>
    </source>
</evidence>
<reference evidence="1" key="1">
    <citation type="journal article" date="2020" name="Stud. Mycol.">
        <title>101 Dothideomycetes genomes: a test case for predicting lifestyles and emergence of pathogens.</title>
        <authorList>
            <person name="Haridas S."/>
            <person name="Albert R."/>
            <person name="Binder M."/>
            <person name="Bloem J."/>
            <person name="Labutti K."/>
            <person name="Salamov A."/>
            <person name="Andreopoulos B."/>
            <person name="Baker S."/>
            <person name="Barry K."/>
            <person name="Bills G."/>
            <person name="Bluhm B."/>
            <person name="Cannon C."/>
            <person name="Castanera R."/>
            <person name="Culley D."/>
            <person name="Daum C."/>
            <person name="Ezra D."/>
            <person name="Gonzalez J."/>
            <person name="Henrissat B."/>
            <person name="Kuo A."/>
            <person name="Liang C."/>
            <person name="Lipzen A."/>
            <person name="Lutzoni F."/>
            <person name="Magnuson J."/>
            <person name="Mondo S."/>
            <person name="Nolan M."/>
            <person name="Ohm R."/>
            <person name="Pangilinan J."/>
            <person name="Park H.-J."/>
            <person name="Ramirez L."/>
            <person name="Alfaro M."/>
            <person name="Sun H."/>
            <person name="Tritt A."/>
            <person name="Yoshinaga Y."/>
            <person name="Zwiers L.-H."/>
            <person name="Turgeon B."/>
            <person name="Goodwin S."/>
            <person name="Spatafora J."/>
            <person name="Crous P."/>
            <person name="Grigoriev I."/>
        </authorList>
    </citation>
    <scope>NUCLEOTIDE SEQUENCE</scope>
    <source>
        <strain evidence="1">CBS 115976</strain>
    </source>
</reference>
<evidence type="ECO:0000313" key="1">
    <source>
        <dbReference type="EMBL" id="KAF2664828.1"/>
    </source>
</evidence>
<protein>
    <recommendedName>
        <fullName evidence="3">F-box domain-containing protein</fullName>
    </recommendedName>
</protein>
<sequence>MRDGQEARNAEESQPLRSFLHLPIEIRLEVYGHLIPNSAVPSQLHQLSSIPKLRTDGQPSYPAILRVNRTVYNEAIGIWYGSATFHLKIWGCTLYLWNDKIYNEKDLPRTFRLVRKMEIEFYLIEPEGRWIPWTRRIATFLAMEPYQLRHITLRQFHLMKRGVRRIMRFDCIDSQHKVKTMHVIHWNLGPFSELRGVHLIWNPLLPLFEGGYDRDFAMRYAEYPRPIVLDFLASLRRNLKGYLEWLTPIVAKHSTVGV</sequence>
<name>A0A6A6U128_9PEZI</name>
<dbReference type="PANTHER" id="PTHR42085">
    <property type="entry name" value="F-BOX DOMAIN-CONTAINING PROTEIN"/>
    <property type="match status" value="1"/>
</dbReference>
<organism evidence="1 2">
    <name type="scientific">Microthyrium microscopicum</name>
    <dbReference type="NCBI Taxonomy" id="703497"/>
    <lineage>
        <taxon>Eukaryota</taxon>
        <taxon>Fungi</taxon>
        <taxon>Dikarya</taxon>
        <taxon>Ascomycota</taxon>
        <taxon>Pezizomycotina</taxon>
        <taxon>Dothideomycetes</taxon>
        <taxon>Dothideomycetes incertae sedis</taxon>
        <taxon>Microthyriales</taxon>
        <taxon>Microthyriaceae</taxon>
        <taxon>Microthyrium</taxon>
    </lineage>
</organism>
<proteinExistence type="predicted"/>
<accession>A0A6A6U128</accession>
<gene>
    <name evidence="1" type="ORF">BT63DRAFT_77485</name>
</gene>
<dbReference type="EMBL" id="MU004241">
    <property type="protein sequence ID" value="KAF2664828.1"/>
    <property type="molecule type" value="Genomic_DNA"/>
</dbReference>
<dbReference type="AlphaFoldDB" id="A0A6A6U128"/>
<evidence type="ECO:0000313" key="2">
    <source>
        <dbReference type="Proteomes" id="UP000799302"/>
    </source>
</evidence>